<evidence type="ECO:0000313" key="5">
    <source>
        <dbReference type="EMBL" id="WZN66189.1"/>
    </source>
</evidence>
<dbReference type="InterPro" id="IPR017441">
    <property type="entry name" value="Protein_kinase_ATP_BS"/>
</dbReference>
<dbReference type="InterPro" id="IPR011009">
    <property type="entry name" value="Kinase-like_dom_sf"/>
</dbReference>
<evidence type="ECO:0000313" key="6">
    <source>
        <dbReference type="Proteomes" id="UP001472866"/>
    </source>
</evidence>
<keyword evidence="2 3" id="KW-0067">ATP-binding</keyword>
<feature type="domain" description="Protein kinase" evidence="4">
    <location>
        <begin position="25"/>
        <end position="297"/>
    </location>
</feature>
<keyword evidence="5" id="KW-0418">Kinase</keyword>
<accession>A0AAX4PJT1</accession>
<dbReference type="PANTHER" id="PTHR24346">
    <property type="entry name" value="MAP/MICROTUBULE AFFINITY-REGULATING KINASE"/>
    <property type="match status" value="1"/>
</dbReference>
<feature type="binding site" evidence="3">
    <location>
        <position position="52"/>
    </location>
    <ligand>
        <name>ATP</name>
        <dbReference type="ChEBI" id="CHEBI:30616"/>
    </ligand>
</feature>
<dbReference type="GO" id="GO:0005524">
    <property type="term" value="F:ATP binding"/>
    <property type="evidence" value="ECO:0007669"/>
    <property type="project" value="UniProtKB-UniRule"/>
</dbReference>
<sequence length="330" mass="35504">MTAIRTSVLVKRKDPETGEKWLNGYKKVARLGEGTFGKVSLYSSNKRLYAIKVVNKAVLRKKHVTGAPSALALVEREIEVLDSLPRHPNLATLVEVIDDPSSDKLYICLEHAGCRVGSLPPLRHGEDGAARDELLSEVLAQAARGVGFLHRHGVVHGDLKADHLLCEEDPTFRVRIVDFGSSSRLRVAEGQRWDLVSKSPGTPAYTAPECCEGGAYGGTKADVWALGVSLYLLRYGGFPFSSTTACDVYEEIRACRGVELPPPGPNASENLTRALQGMLQTSPDDRLTAGGILETLLGETDGLKGLGSASVDEIEASYAREVLGGGRRAV</sequence>
<name>A0AAX4PJT1_9CHLO</name>
<dbReference type="PANTHER" id="PTHR24346:SF77">
    <property type="entry name" value="SERINE THREONINE PROTEIN KINASE"/>
    <property type="match status" value="1"/>
</dbReference>
<keyword evidence="6" id="KW-1185">Reference proteome</keyword>
<evidence type="ECO:0000256" key="3">
    <source>
        <dbReference type="PROSITE-ProRule" id="PRU10141"/>
    </source>
</evidence>
<keyword evidence="1 3" id="KW-0547">Nucleotide-binding</keyword>
<dbReference type="InterPro" id="IPR000719">
    <property type="entry name" value="Prot_kinase_dom"/>
</dbReference>
<dbReference type="AlphaFoldDB" id="A0AAX4PJT1"/>
<dbReference type="PROSITE" id="PS50011">
    <property type="entry name" value="PROTEIN_KINASE_DOM"/>
    <property type="match status" value="1"/>
</dbReference>
<dbReference type="Gene3D" id="1.10.510.10">
    <property type="entry name" value="Transferase(Phosphotransferase) domain 1"/>
    <property type="match status" value="1"/>
</dbReference>
<evidence type="ECO:0000256" key="1">
    <source>
        <dbReference type="ARBA" id="ARBA00022741"/>
    </source>
</evidence>
<dbReference type="GO" id="GO:0005737">
    <property type="term" value="C:cytoplasm"/>
    <property type="evidence" value="ECO:0007669"/>
    <property type="project" value="TreeGrafter"/>
</dbReference>
<gene>
    <name evidence="5" type="ORF">HKI87_14g77540</name>
</gene>
<keyword evidence="5" id="KW-0808">Transferase</keyword>
<evidence type="ECO:0000259" key="4">
    <source>
        <dbReference type="PROSITE" id="PS50011"/>
    </source>
</evidence>
<protein>
    <submittedName>
        <fullName evidence="5">Serine/threonine-protein kinase</fullName>
    </submittedName>
</protein>
<evidence type="ECO:0000256" key="2">
    <source>
        <dbReference type="ARBA" id="ARBA00022840"/>
    </source>
</evidence>
<proteinExistence type="predicted"/>
<dbReference type="SUPFAM" id="SSF56112">
    <property type="entry name" value="Protein kinase-like (PK-like)"/>
    <property type="match status" value="1"/>
</dbReference>
<dbReference type="EMBL" id="CP151514">
    <property type="protein sequence ID" value="WZN66189.1"/>
    <property type="molecule type" value="Genomic_DNA"/>
</dbReference>
<dbReference type="Gene3D" id="3.30.200.20">
    <property type="entry name" value="Phosphorylase Kinase, domain 1"/>
    <property type="match status" value="1"/>
</dbReference>
<dbReference type="GO" id="GO:0004674">
    <property type="term" value="F:protein serine/threonine kinase activity"/>
    <property type="evidence" value="ECO:0007669"/>
    <property type="project" value="TreeGrafter"/>
</dbReference>
<organism evidence="5 6">
    <name type="scientific">Chloropicon roscoffensis</name>
    <dbReference type="NCBI Taxonomy" id="1461544"/>
    <lineage>
        <taxon>Eukaryota</taxon>
        <taxon>Viridiplantae</taxon>
        <taxon>Chlorophyta</taxon>
        <taxon>Chloropicophyceae</taxon>
        <taxon>Chloropicales</taxon>
        <taxon>Chloropicaceae</taxon>
        <taxon>Chloropicon</taxon>
    </lineage>
</organism>
<dbReference type="PROSITE" id="PS00107">
    <property type="entry name" value="PROTEIN_KINASE_ATP"/>
    <property type="match status" value="1"/>
</dbReference>
<reference evidence="5 6" key="1">
    <citation type="submission" date="2024-03" db="EMBL/GenBank/DDBJ databases">
        <title>Complete genome sequence of the green alga Chloropicon roscoffensis RCC1871.</title>
        <authorList>
            <person name="Lemieux C."/>
            <person name="Pombert J.-F."/>
            <person name="Otis C."/>
            <person name="Turmel M."/>
        </authorList>
    </citation>
    <scope>NUCLEOTIDE SEQUENCE [LARGE SCALE GENOMIC DNA]</scope>
    <source>
        <strain evidence="5 6">RCC1871</strain>
    </source>
</reference>
<dbReference type="Proteomes" id="UP001472866">
    <property type="component" value="Chromosome 14"/>
</dbReference>
<dbReference type="GO" id="GO:0035556">
    <property type="term" value="P:intracellular signal transduction"/>
    <property type="evidence" value="ECO:0007669"/>
    <property type="project" value="TreeGrafter"/>
</dbReference>
<dbReference type="Pfam" id="PF00069">
    <property type="entry name" value="Pkinase"/>
    <property type="match status" value="1"/>
</dbReference>